<dbReference type="InterPro" id="IPR027417">
    <property type="entry name" value="P-loop_NTPase"/>
</dbReference>
<feature type="domain" description="DUF3696" evidence="1">
    <location>
        <begin position="444"/>
        <end position="491"/>
    </location>
</feature>
<dbReference type="Pfam" id="PF13175">
    <property type="entry name" value="AAA_15"/>
    <property type="match status" value="1"/>
</dbReference>
<dbReference type="PANTHER" id="PTHR43581:SF2">
    <property type="entry name" value="EXCINUCLEASE ATPASE SUBUNIT"/>
    <property type="match status" value="1"/>
</dbReference>
<sequence>MPHLSGFGLENFRVFKEYTWFDFAPITLLVGPNNSGKSSLLKALLLLKDNYEKNILPLRNDSLGNSFLTLDGHIHGLFNTNSIKSRSIDNDIFTYYLPTSPLNFINDSEPLSRFINEVITNSTYIGTPPLREGFSFRVFNNRLEAFSKSLYTGKRELIIKFSPDHIYFNPIIFDQEVKKSYCLKPYFDQNNIEYTGIELNIEIDKNALYEEYKSLLSFYKVDLNGIINWFLTVGFDVDNSAKMASLVETTMAKFVETQVLNAYNNDDIALKELYYFTTLRKQTKSYYSEEDKDEIIYLFKNFTQYQHFQNEHNDMLNFFSEILDIKGTINLTHDKDKELYFLTLNGHRLRDFGFGYNQVVSLIILFAVKAMENYDYVKEHKKGYYVINSTLLLEEPEANLHPKLQSLLADLFAQGASRGVHSIVETHSEYIIRKLQYLTAKGTIKPEDTVIYYFNDPNNIPPGEKQVKKINILEDGSLSDDFGPGFFDEAAHWELELLKLKRNKSRHN</sequence>
<comment type="caution">
    <text evidence="3">The sequence shown here is derived from an EMBL/GenBank/DDBJ whole genome shotgun (WGS) entry which is preliminary data.</text>
</comment>
<dbReference type="InterPro" id="IPR022532">
    <property type="entry name" value="DUF3696"/>
</dbReference>
<dbReference type="OrthoDB" id="9792800at2"/>
<dbReference type="InterPro" id="IPR051396">
    <property type="entry name" value="Bact_Antivir_Def_Nuclease"/>
</dbReference>
<evidence type="ECO:0000313" key="4">
    <source>
        <dbReference type="Proteomes" id="UP000283523"/>
    </source>
</evidence>
<dbReference type="SUPFAM" id="SSF52540">
    <property type="entry name" value="P-loop containing nucleoside triphosphate hydrolases"/>
    <property type="match status" value="1"/>
</dbReference>
<dbReference type="RefSeq" id="WP_119667077.1">
    <property type="nucleotide sequence ID" value="NZ_QXED01000002.1"/>
</dbReference>
<proteinExistence type="predicted"/>
<evidence type="ECO:0000259" key="2">
    <source>
        <dbReference type="Pfam" id="PF13175"/>
    </source>
</evidence>
<dbReference type="AlphaFoldDB" id="A0A418MEH8"/>
<reference evidence="3 4" key="1">
    <citation type="submission" date="2018-08" db="EMBL/GenBank/DDBJ databases">
        <title>Fibrisoma montanum sp. nov., isolated from Danxia mountain soil.</title>
        <authorList>
            <person name="Huang Y."/>
        </authorList>
    </citation>
    <scope>NUCLEOTIDE SEQUENCE [LARGE SCALE GENOMIC DNA]</scope>
    <source>
        <strain evidence="3 4">HYT19</strain>
    </source>
</reference>
<dbReference type="Proteomes" id="UP000283523">
    <property type="component" value="Unassembled WGS sequence"/>
</dbReference>
<name>A0A418MEH8_9BACT</name>
<dbReference type="Gene3D" id="3.40.50.300">
    <property type="entry name" value="P-loop containing nucleotide triphosphate hydrolases"/>
    <property type="match status" value="2"/>
</dbReference>
<gene>
    <name evidence="3" type="ORF">DYU11_07715</name>
</gene>
<accession>A0A418MEH8</accession>
<keyword evidence="4" id="KW-1185">Reference proteome</keyword>
<evidence type="ECO:0000259" key="1">
    <source>
        <dbReference type="Pfam" id="PF12476"/>
    </source>
</evidence>
<feature type="domain" description="Endonuclease GajA/Old nuclease/RecF-like AAA" evidence="2">
    <location>
        <begin position="8"/>
        <end position="432"/>
    </location>
</feature>
<organism evidence="3 4">
    <name type="scientific">Fibrisoma montanum</name>
    <dbReference type="NCBI Taxonomy" id="2305895"/>
    <lineage>
        <taxon>Bacteria</taxon>
        <taxon>Pseudomonadati</taxon>
        <taxon>Bacteroidota</taxon>
        <taxon>Cytophagia</taxon>
        <taxon>Cytophagales</taxon>
        <taxon>Spirosomataceae</taxon>
        <taxon>Fibrisoma</taxon>
    </lineage>
</organism>
<dbReference type="EMBL" id="QXED01000002">
    <property type="protein sequence ID" value="RIV25191.1"/>
    <property type="molecule type" value="Genomic_DNA"/>
</dbReference>
<dbReference type="Pfam" id="PF12476">
    <property type="entry name" value="DUF3696"/>
    <property type="match status" value="1"/>
</dbReference>
<protein>
    <submittedName>
        <fullName evidence="3">DUF3696 domain-containing protein</fullName>
    </submittedName>
</protein>
<dbReference type="PANTHER" id="PTHR43581">
    <property type="entry name" value="ATP/GTP PHOSPHATASE"/>
    <property type="match status" value="1"/>
</dbReference>
<dbReference type="InterPro" id="IPR041685">
    <property type="entry name" value="AAA_GajA/Old/RecF-like"/>
</dbReference>
<evidence type="ECO:0000313" key="3">
    <source>
        <dbReference type="EMBL" id="RIV25191.1"/>
    </source>
</evidence>